<organism evidence="1 2">
    <name type="scientific">Cytobacillus oceanisediminis</name>
    <dbReference type="NCBI Taxonomy" id="665099"/>
    <lineage>
        <taxon>Bacteria</taxon>
        <taxon>Bacillati</taxon>
        <taxon>Bacillota</taxon>
        <taxon>Bacilli</taxon>
        <taxon>Bacillales</taxon>
        <taxon>Bacillaceae</taxon>
        <taxon>Cytobacillus</taxon>
    </lineage>
</organism>
<dbReference type="EMBL" id="MBRJ01000051">
    <property type="protein sequence ID" value="OHX42346.1"/>
    <property type="molecule type" value="Genomic_DNA"/>
</dbReference>
<name>A0ABX3CLC9_9BACI</name>
<comment type="caution">
    <text evidence="1">The sequence shown here is derived from an EMBL/GenBank/DDBJ whole genome shotgun (WGS) entry which is preliminary data.</text>
</comment>
<gene>
    <name evidence="1" type="ORF">BBV17_27500</name>
</gene>
<protein>
    <submittedName>
        <fullName evidence="1">Uncharacterized protein</fullName>
    </submittedName>
</protein>
<dbReference type="Proteomes" id="UP000180194">
    <property type="component" value="Unassembled WGS sequence"/>
</dbReference>
<sequence>MSIHRLKEGSDDIDFSFSLFFAHFFLIGEPCKTLDLEKISKMSAIEFFEYLVTLREARIKCSFQ</sequence>
<reference evidence="1 2" key="1">
    <citation type="submission" date="2016-07" db="EMBL/GenBank/DDBJ databases">
        <title>Bacillus oceanisediminis whole genome.</title>
        <authorList>
            <person name="Pal Y."/>
            <person name="Verma A."/>
            <person name="Mual P."/>
            <person name="Srinivasan K."/>
        </authorList>
    </citation>
    <scope>NUCLEOTIDE SEQUENCE [LARGE SCALE GENOMIC DNA]</scope>
    <source>
        <strain evidence="1 2">Bhandara28</strain>
    </source>
</reference>
<proteinExistence type="predicted"/>
<accession>A0ABX3CLC9</accession>
<keyword evidence="2" id="KW-1185">Reference proteome</keyword>
<evidence type="ECO:0000313" key="2">
    <source>
        <dbReference type="Proteomes" id="UP000180194"/>
    </source>
</evidence>
<evidence type="ECO:0000313" key="1">
    <source>
        <dbReference type="EMBL" id="OHX42346.1"/>
    </source>
</evidence>